<dbReference type="InterPro" id="IPR006118">
    <property type="entry name" value="Recombinase_CS"/>
</dbReference>
<dbReference type="PANTHER" id="PTHR30461">
    <property type="entry name" value="DNA-INVERTASE FROM LAMBDOID PROPHAGE"/>
    <property type="match status" value="1"/>
</dbReference>
<evidence type="ECO:0000313" key="8">
    <source>
        <dbReference type="EMBL" id="QHW08784.1"/>
    </source>
</evidence>
<comment type="similarity">
    <text evidence="1">Belongs to the site-specific recombinase resolvase family.</text>
</comment>
<dbReference type="GO" id="GO:0015074">
    <property type="term" value="P:DNA integration"/>
    <property type="evidence" value="ECO:0007669"/>
    <property type="project" value="UniProtKB-KW"/>
</dbReference>
<dbReference type="GO" id="GO:0004803">
    <property type="term" value="F:transposase activity"/>
    <property type="evidence" value="ECO:0007669"/>
    <property type="project" value="InterPro"/>
</dbReference>
<evidence type="ECO:0000256" key="6">
    <source>
        <dbReference type="PROSITE-ProRule" id="PRU10137"/>
    </source>
</evidence>
<reference evidence="8" key="1">
    <citation type="submission" date="2019-11" db="EMBL/GenBank/DDBJ databases">
        <title>First report of co-harbored NDM-1 and CTX-M-15 in an Enterobacter hormaechei isolate from a Lebanese hospital.</title>
        <authorList>
            <person name="Tokajian S.T."/>
            <person name="Abboud E."/>
        </authorList>
    </citation>
    <scope>NUCLEOTIDE SEQUENCE</scope>
    <source>
        <strain evidence="8">ST114</strain>
        <plasmid evidence="8">pLAU_ENC1</plasmid>
    </source>
</reference>
<proteinExistence type="inferred from homology"/>
<organism evidence="8">
    <name type="scientific">Enterobacter hormaechei subsp. xiangfangensis</name>
    <dbReference type="NCBI Taxonomy" id="1296536"/>
    <lineage>
        <taxon>Bacteria</taxon>
        <taxon>Pseudomonadati</taxon>
        <taxon>Pseudomonadota</taxon>
        <taxon>Gammaproteobacteria</taxon>
        <taxon>Enterobacterales</taxon>
        <taxon>Enterobacteriaceae</taxon>
        <taxon>Enterobacter</taxon>
        <taxon>Enterobacter cloacae complex</taxon>
    </lineage>
</organism>
<keyword evidence="3" id="KW-0238">DNA-binding</keyword>
<dbReference type="SUPFAM" id="SSF46689">
    <property type="entry name" value="Homeodomain-like"/>
    <property type="match status" value="1"/>
</dbReference>
<dbReference type="CDD" id="cd03768">
    <property type="entry name" value="SR_ResInv"/>
    <property type="match status" value="1"/>
</dbReference>
<dbReference type="Gene3D" id="1.10.10.10">
    <property type="entry name" value="Winged helix-like DNA-binding domain superfamily/Winged helix DNA-binding domain"/>
    <property type="match status" value="1"/>
</dbReference>
<dbReference type="SMART" id="SM00857">
    <property type="entry name" value="Resolvase"/>
    <property type="match status" value="1"/>
</dbReference>
<dbReference type="PROSITE" id="PS00397">
    <property type="entry name" value="RECOMBINASES_1"/>
    <property type="match status" value="1"/>
</dbReference>
<evidence type="ECO:0000256" key="5">
    <source>
        <dbReference type="PIRSR" id="PIRSR606118-50"/>
    </source>
</evidence>
<evidence type="ECO:0000256" key="1">
    <source>
        <dbReference type="ARBA" id="ARBA00009913"/>
    </source>
</evidence>
<dbReference type="InterPro" id="IPR036162">
    <property type="entry name" value="Resolvase-like_N_sf"/>
</dbReference>
<dbReference type="InterPro" id="IPR002513">
    <property type="entry name" value="Tn3_Tnp_DDE_dom"/>
</dbReference>
<evidence type="ECO:0000256" key="3">
    <source>
        <dbReference type="ARBA" id="ARBA00023125"/>
    </source>
</evidence>
<evidence type="ECO:0000259" key="7">
    <source>
        <dbReference type="PROSITE" id="PS51736"/>
    </source>
</evidence>
<dbReference type="InterPro" id="IPR009057">
    <property type="entry name" value="Homeodomain-like_sf"/>
</dbReference>
<dbReference type="GO" id="GO:0003677">
    <property type="term" value="F:DNA binding"/>
    <property type="evidence" value="ECO:0007669"/>
    <property type="project" value="UniProtKB-KW"/>
</dbReference>
<feature type="domain" description="Resolvase/invertase-type recombinase catalytic" evidence="7">
    <location>
        <begin position="4"/>
        <end position="146"/>
    </location>
</feature>
<accession>A0A6C0NDI8</accession>
<dbReference type="GO" id="GO:0006313">
    <property type="term" value="P:DNA transposition"/>
    <property type="evidence" value="ECO:0007669"/>
    <property type="project" value="InterPro"/>
</dbReference>
<dbReference type="PROSITE" id="PS51736">
    <property type="entry name" value="RECOMBINASES_3"/>
    <property type="match status" value="1"/>
</dbReference>
<dbReference type="AlphaFoldDB" id="A0A6C0NDI8"/>
<dbReference type="EMBL" id="MN688131">
    <property type="protein sequence ID" value="QHW08784.1"/>
    <property type="molecule type" value="Genomic_DNA"/>
</dbReference>
<keyword evidence="4" id="KW-0233">DNA recombination</keyword>
<evidence type="ECO:0000256" key="2">
    <source>
        <dbReference type="ARBA" id="ARBA00022908"/>
    </source>
</evidence>
<dbReference type="Pfam" id="PF00239">
    <property type="entry name" value="Resolvase"/>
    <property type="match status" value="1"/>
</dbReference>
<dbReference type="Gene3D" id="3.40.50.1390">
    <property type="entry name" value="Resolvase, N-terminal catalytic domain"/>
    <property type="match status" value="1"/>
</dbReference>
<dbReference type="SUPFAM" id="SSF53041">
    <property type="entry name" value="Resolvase-like"/>
    <property type="match status" value="1"/>
</dbReference>
<dbReference type="InterPro" id="IPR050639">
    <property type="entry name" value="SSR_resolvase"/>
</dbReference>
<geneLocation type="plasmid" evidence="8">
    <name>pLAU_ENC1</name>
</geneLocation>
<keyword evidence="2" id="KW-0229">DNA integration</keyword>
<dbReference type="InterPro" id="IPR036388">
    <property type="entry name" value="WH-like_DNA-bd_sf"/>
</dbReference>
<dbReference type="PANTHER" id="PTHR30461:SF2">
    <property type="entry name" value="SERINE RECOMBINASE PINE-RELATED"/>
    <property type="match status" value="1"/>
</dbReference>
<sequence length="400" mass="45251">MGHRAAIYCRVSTADQSCERQEFDLRAFAGRAGYDVVGIFKETGSGTKLDRAERKKVLALAQSRQIDAILVTELSRWGRSTLDLLNTLRELENWKVSVIAMNGMAFDLSSPYGRMLATFLSGIAEFERDLISERVKSGLAVAKARGKRLGRQAGVRPKSDRLLPKVVAMRAEGRSYRWIARELGISKNTVADIVQRHRANRIRDLPSKRLYVFNPDTTPRELRKLVGGKAREDLIVANWPDIFRCAATMTAGKIRPSQLLRKLASYPRQNNLAVALREVGRIERTLFIIEWILDTDMQRRAQIGLNKGEAHHALKNALRIGRQGEIRDRTTEGQHYRIAGLNLLTAVIIYWNTVHLGHAVTERRNEGLDVPPEFLPHISPLGWAHILLTGEYLWPKEPKA</sequence>
<dbReference type="Pfam" id="PF01526">
    <property type="entry name" value="DDE_Tnp_Tn3"/>
    <property type="match status" value="1"/>
</dbReference>
<name>A0A6C0NDI8_9ENTR</name>
<protein>
    <submittedName>
        <fullName evidence="8">Resolvase</fullName>
    </submittedName>
</protein>
<evidence type="ECO:0000256" key="4">
    <source>
        <dbReference type="ARBA" id="ARBA00023172"/>
    </source>
</evidence>
<dbReference type="GO" id="GO:0000150">
    <property type="term" value="F:DNA strand exchange activity"/>
    <property type="evidence" value="ECO:0007669"/>
    <property type="project" value="InterPro"/>
</dbReference>
<feature type="active site" description="O-(5'-phospho-DNA)-serine intermediate" evidence="5 6">
    <location>
        <position position="12"/>
    </location>
</feature>
<dbReference type="InterPro" id="IPR006119">
    <property type="entry name" value="Resolv_N"/>
</dbReference>
<keyword evidence="8" id="KW-0614">Plasmid</keyword>